<evidence type="ECO:0000259" key="2">
    <source>
        <dbReference type="Pfam" id="PF01048"/>
    </source>
</evidence>
<keyword evidence="1" id="KW-0175">Coiled coil</keyword>
<dbReference type="Pfam" id="PF01048">
    <property type="entry name" value="PNP_UDP_1"/>
    <property type="match status" value="1"/>
</dbReference>
<dbReference type="Gene3D" id="3.40.50.1580">
    <property type="entry name" value="Nucleoside phosphorylase domain"/>
    <property type="match status" value="1"/>
</dbReference>
<dbReference type="PANTHER" id="PTHR46832:SF1">
    <property type="entry name" value="5'-METHYLTHIOADENOSINE_S-ADENOSYLHOMOCYSTEINE NUCLEOSIDASE"/>
    <property type="match status" value="1"/>
</dbReference>
<dbReference type="SUPFAM" id="SSF53167">
    <property type="entry name" value="Purine and uridine phosphorylases"/>
    <property type="match status" value="1"/>
</dbReference>
<dbReference type="InterPro" id="IPR035994">
    <property type="entry name" value="Nucleoside_phosphorylase_sf"/>
</dbReference>
<dbReference type="Proteomes" id="UP001302120">
    <property type="component" value="Unassembled WGS sequence"/>
</dbReference>
<comment type="caution">
    <text evidence="3">The sequence shown here is derived from an EMBL/GenBank/DDBJ whole genome shotgun (WGS) entry which is preliminary data.</text>
</comment>
<dbReference type="InterPro" id="IPR000845">
    <property type="entry name" value="Nucleoside_phosphorylase_d"/>
</dbReference>
<sequence>MSAEYQKQVLEDLEKAKSSWQERKYAFEIEIISIDGLGKRLEYQKEIQRCNEEIQRINTEIESIKQEYHLIKNQLNTTQFSGSSLSTLDKSERKPKIGIVTALPEEYAAVIKLLKNLEKVYFPGRNGGRSYHLGDVFTEEGGKHTIVLCLASMGNNVAAIRASLLLNHFPDLEAVIMVGIAGGIPYPEKPDHHVRLGDIVISNGEGVIQYDFDKETITETVHRHSPRPPSASLIEQVRLLQVGERLGDKPWLKFIDKALSEDEQCPSIDKDILSDSTNPSIVIQHPQDSKRKDGEPRVFFAPIASANKLLKNPVKRNQLRDKFGVKAVEMESSGIADTTWNYEIGYLVVRGICDYCDSNKNDDWHSYAAAVAAAYTIALLQSIPVPKL</sequence>
<name>A0ABU5U992_9CYAN</name>
<dbReference type="CDD" id="cd09008">
    <property type="entry name" value="MTAN"/>
    <property type="match status" value="1"/>
</dbReference>
<protein>
    <submittedName>
        <fullName evidence="3">5'-methylthioadenosine/S-adenosylhomocysteine nucleosidase</fullName>
    </submittedName>
</protein>
<accession>A0ABU5U992</accession>
<dbReference type="EMBL" id="JAYGHG010000001">
    <property type="protein sequence ID" value="MEA5579735.1"/>
    <property type="molecule type" value="Genomic_DNA"/>
</dbReference>
<proteinExistence type="predicted"/>
<feature type="domain" description="Nucleoside phosphorylase" evidence="2">
    <location>
        <begin position="96"/>
        <end position="374"/>
    </location>
</feature>
<dbReference type="PANTHER" id="PTHR46832">
    <property type="entry name" value="5'-METHYLTHIOADENOSINE/S-ADENOSYLHOMOCYSTEINE NUCLEOSIDASE"/>
    <property type="match status" value="1"/>
</dbReference>
<dbReference type="RefSeq" id="WP_323194084.1">
    <property type="nucleotide sequence ID" value="NZ_JAYGHG010000001.1"/>
</dbReference>
<evidence type="ECO:0000313" key="3">
    <source>
        <dbReference type="EMBL" id="MEA5579735.1"/>
    </source>
</evidence>
<organism evidence="3 4">
    <name type="scientific">Nodularia harveyana UHCC-0300</name>
    <dbReference type="NCBI Taxonomy" id="2974287"/>
    <lineage>
        <taxon>Bacteria</taxon>
        <taxon>Bacillati</taxon>
        <taxon>Cyanobacteriota</taxon>
        <taxon>Cyanophyceae</taxon>
        <taxon>Nostocales</taxon>
        <taxon>Nodulariaceae</taxon>
        <taxon>Nodularia</taxon>
    </lineage>
</organism>
<evidence type="ECO:0000256" key="1">
    <source>
        <dbReference type="SAM" id="Coils"/>
    </source>
</evidence>
<gene>
    <name evidence="3" type="ORF">VB620_00085</name>
</gene>
<keyword evidence="4" id="KW-1185">Reference proteome</keyword>
<evidence type="ECO:0000313" key="4">
    <source>
        <dbReference type="Proteomes" id="UP001302120"/>
    </source>
</evidence>
<reference evidence="3 4" key="1">
    <citation type="submission" date="2023-12" db="EMBL/GenBank/DDBJ databases">
        <title>Baltic Sea Cyanobacteria.</title>
        <authorList>
            <person name="Delbaje E."/>
            <person name="Fewer D.P."/>
            <person name="Shishido T.K."/>
        </authorList>
    </citation>
    <scope>NUCLEOTIDE SEQUENCE [LARGE SCALE GENOMIC DNA]</scope>
    <source>
        <strain evidence="3 4">UHCC-0300</strain>
    </source>
</reference>
<feature type="coiled-coil region" evidence="1">
    <location>
        <begin position="40"/>
        <end position="74"/>
    </location>
</feature>